<keyword evidence="3 5" id="KW-0698">rRNA processing</keyword>
<dbReference type="OrthoDB" id="5381335at2"/>
<evidence type="ECO:0000256" key="2">
    <source>
        <dbReference type="ARBA" id="ARBA00022517"/>
    </source>
</evidence>
<dbReference type="Proteomes" id="UP000002218">
    <property type="component" value="Chromosome"/>
</dbReference>
<dbReference type="InterPro" id="IPR011961">
    <property type="entry name" value="RimM"/>
</dbReference>
<dbReference type="GO" id="GO:0043022">
    <property type="term" value="F:ribosome binding"/>
    <property type="evidence" value="ECO:0007669"/>
    <property type="project" value="InterPro"/>
</dbReference>
<dbReference type="NCBIfam" id="TIGR02273">
    <property type="entry name" value="16S_RimM"/>
    <property type="match status" value="1"/>
</dbReference>
<dbReference type="InterPro" id="IPR009000">
    <property type="entry name" value="Transl_B-barrel_sf"/>
</dbReference>
<feature type="domain" description="RimM N-terminal" evidence="6">
    <location>
        <begin position="4"/>
        <end position="84"/>
    </location>
</feature>
<dbReference type="HOGENOM" id="CLU_077636_0_0_11"/>
<dbReference type="InterPro" id="IPR056792">
    <property type="entry name" value="PRC_RimM"/>
</dbReference>
<comment type="subcellular location">
    <subcellularLocation>
        <location evidence="5">Cytoplasm</location>
    </subcellularLocation>
</comment>
<comment type="domain">
    <text evidence="5">The PRC barrel domain binds ribosomal protein uS19.</text>
</comment>
<gene>
    <name evidence="5" type="primary">rimM</name>
    <name evidence="8" type="ordered locus">Namu_3134</name>
</gene>
<evidence type="ECO:0000259" key="7">
    <source>
        <dbReference type="Pfam" id="PF24986"/>
    </source>
</evidence>
<evidence type="ECO:0000313" key="8">
    <source>
        <dbReference type="EMBL" id="ACV79467.1"/>
    </source>
</evidence>
<keyword evidence="2 5" id="KW-0690">Ribosome biogenesis</keyword>
<dbReference type="InterPro" id="IPR036976">
    <property type="entry name" value="RimM_N_sf"/>
</dbReference>
<dbReference type="GO" id="GO:0006364">
    <property type="term" value="P:rRNA processing"/>
    <property type="evidence" value="ECO:0007669"/>
    <property type="project" value="UniProtKB-UniRule"/>
</dbReference>
<reference evidence="8 9" key="2">
    <citation type="journal article" date="2010" name="Stand. Genomic Sci.">
        <title>Complete genome sequence of Nakamurella multipartita type strain (Y-104).</title>
        <authorList>
            <person name="Tice H."/>
            <person name="Mayilraj S."/>
            <person name="Sims D."/>
            <person name="Lapidus A."/>
            <person name="Nolan M."/>
            <person name="Lucas S."/>
            <person name="Glavina Del Rio T."/>
            <person name="Copeland A."/>
            <person name="Cheng J.F."/>
            <person name="Meincke L."/>
            <person name="Bruce D."/>
            <person name="Goodwin L."/>
            <person name="Pitluck S."/>
            <person name="Ivanova N."/>
            <person name="Mavromatis K."/>
            <person name="Ovchinnikova G."/>
            <person name="Pati A."/>
            <person name="Chen A."/>
            <person name="Palaniappan K."/>
            <person name="Land M."/>
            <person name="Hauser L."/>
            <person name="Chang Y.J."/>
            <person name="Jeffries C.D."/>
            <person name="Detter J.C."/>
            <person name="Brettin T."/>
            <person name="Rohde M."/>
            <person name="Goker M."/>
            <person name="Bristow J."/>
            <person name="Eisen J.A."/>
            <person name="Markowitz V."/>
            <person name="Hugenholtz P."/>
            <person name="Kyrpides N.C."/>
            <person name="Klenk H.P."/>
            <person name="Chen F."/>
        </authorList>
    </citation>
    <scope>NUCLEOTIDE SEQUENCE [LARGE SCALE GENOMIC DNA]</scope>
    <source>
        <strain evidence="9">ATCC 700099 / DSM 44233 / CIP 104796 / JCM 9543 / NBRC 105858 / Y-104</strain>
    </source>
</reference>
<dbReference type="SUPFAM" id="SSF50346">
    <property type="entry name" value="PRC-barrel domain"/>
    <property type="match status" value="1"/>
</dbReference>
<dbReference type="Pfam" id="PF24986">
    <property type="entry name" value="PRC_RimM"/>
    <property type="match status" value="1"/>
</dbReference>
<comment type="similarity">
    <text evidence="5">Belongs to the RimM family.</text>
</comment>
<keyword evidence="9" id="KW-1185">Reference proteome</keyword>
<comment type="function">
    <text evidence="5">An accessory protein needed during the final step in the assembly of 30S ribosomal subunit, possibly for assembly of the head region. Essential for efficient processing of 16S rRNA. May be needed both before and after RbfA during the maturation of 16S rRNA. It has affinity for free ribosomal 30S subunits but not for 70S ribosomes.</text>
</comment>
<reference evidence="9" key="1">
    <citation type="submission" date="2009-09" db="EMBL/GenBank/DDBJ databases">
        <title>The complete genome of Nakamurella multipartita DSM 44233.</title>
        <authorList>
            <consortium name="US DOE Joint Genome Institute (JGI-PGF)"/>
            <person name="Lucas S."/>
            <person name="Copeland A."/>
            <person name="Lapidus A."/>
            <person name="Glavina del Rio T."/>
            <person name="Dalin E."/>
            <person name="Tice H."/>
            <person name="Bruce D."/>
            <person name="Goodwin L."/>
            <person name="Pitluck S."/>
            <person name="Kyrpides N."/>
            <person name="Mavromatis K."/>
            <person name="Ivanova N."/>
            <person name="Ovchinnikova G."/>
            <person name="Sims D."/>
            <person name="Meincke L."/>
            <person name="Brettin T."/>
            <person name="Detter J.C."/>
            <person name="Han C."/>
            <person name="Larimer F."/>
            <person name="Land M."/>
            <person name="Hauser L."/>
            <person name="Markowitz V."/>
            <person name="Cheng J.-F."/>
            <person name="Hugenholtz P."/>
            <person name="Woyke T."/>
            <person name="Wu D."/>
            <person name="Klenk H.-P."/>
            <person name="Eisen J.A."/>
        </authorList>
    </citation>
    <scope>NUCLEOTIDE SEQUENCE [LARGE SCALE GENOMIC DNA]</scope>
    <source>
        <strain evidence="9">ATCC 700099 / DSM 44233 / CIP 104796 / JCM 9543 / NBRC 105858 / Y-104</strain>
    </source>
</reference>
<dbReference type="PANTHER" id="PTHR33692">
    <property type="entry name" value="RIBOSOME MATURATION FACTOR RIMM"/>
    <property type="match status" value="1"/>
</dbReference>
<dbReference type="RefSeq" id="WP_015748335.1">
    <property type="nucleotide sequence ID" value="NC_013235.1"/>
</dbReference>
<keyword evidence="1 5" id="KW-0963">Cytoplasm</keyword>
<evidence type="ECO:0000256" key="3">
    <source>
        <dbReference type="ARBA" id="ARBA00022552"/>
    </source>
</evidence>
<protein>
    <recommendedName>
        <fullName evidence="5">Ribosome maturation factor RimM</fullName>
    </recommendedName>
</protein>
<dbReference type="Pfam" id="PF01782">
    <property type="entry name" value="RimM"/>
    <property type="match status" value="1"/>
</dbReference>
<keyword evidence="4 5" id="KW-0143">Chaperone</keyword>
<evidence type="ECO:0000256" key="1">
    <source>
        <dbReference type="ARBA" id="ARBA00022490"/>
    </source>
</evidence>
<dbReference type="GO" id="GO:0005737">
    <property type="term" value="C:cytoplasm"/>
    <property type="evidence" value="ECO:0007669"/>
    <property type="project" value="UniProtKB-SubCell"/>
</dbReference>
<evidence type="ECO:0000313" key="9">
    <source>
        <dbReference type="Proteomes" id="UP000002218"/>
    </source>
</evidence>
<accession>C8XBW3</accession>
<dbReference type="InterPro" id="IPR002676">
    <property type="entry name" value="RimM_N"/>
</dbReference>
<sequence length="167" mass="17898">MEVVVGRIGRPHGLRGDVTIAVNTDDPDARFAAGSVLGTDPDRGPLTVVTRRRSGGVLLLRFEGIEDRDAAEALRGTSLTVPAETLPESDDPDEFYDHQLIGLAVRDPSGQDLGKVVEVWHPPASPVLLVRRPDGSDEAVPFVRALVPTVDLAQSYLVVDPPEGMFA</sequence>
<dbReference type="STRING" id="479431.Namu_3134"/>
<evidence type="ECO:0000256" key="5">
    <source>
        <dbReference type="HAMAP-Rule" id="MF_00014"/>
    </source>
</evidence>
<dbReference type="HAMAP" id="MF_00014">
    <property type="entry name" value="Ribosome_mat_RimM"/>
    <property type="match status" value="1"/>
</dbReference>
<dbReference type="InterPro" id="IPR011033">
    <property type="entry name" value="PRC_barrel-like_sf"/>
</dbReference>
<name>C8XBW3_NAKMY</name>
<dbReference type="Gene3D" id="2.40.30.60">
    <property type="entry name" value="RimM"/>
    <property type="match status" value="1"/>
</dbReference>
<comment type="subunit">
    <text evidence="5">Binds ribosomal protein uS19.</text>
</comment>
<dbReference type="InParanoid" id="C8XBW3"/>
<evidence type="ECO:0000256" key="4">
    <source>
        <dbReference type="ARBA" id="ARBA00023186"/>
    </source>
</evidence>
<proteinExistence type="inferred from homology"/>
<dbReference type="GO" id="GO:0042274">
    <property type="term" value="P:ribosomal small subunit biogenesis"/>
    <property type="evidence" value="ECO:0007669"/>
    <property type="project" value="UniProtKB-UniRule"/>
</dbReference>
<dbReference type="AlphaFoldDB" id="C8XBW3"/>
<dbReference type="Gene3D" id="2.30.30.240">
    <property type="entry name" value="PRC-barrel domain"/>
    <property type="match status" value="1"/>
</dbReference>
<dbReference type="SUPFAM" id="SSF50447">
    <property type="entry name" value="Translation proteins"/>
    <property type="match status" value="1"/>
</dbReference>
<evidence type="ECO:0000259" key="6">
    <source>
        <dbReference type="Pfam" id="PF01782"/>
    </source>
</evidence>
<dbReference type="EMBL" id="CP001737">
    <property type="protein sequence ID" value="ACV79467.1"/>
    <property type="molecule type" value="Genomic_DNA"/>
</dbReference>
<organism evidence="8 9">
    <name type="scientific">Nakamurella multipartita (strain ATCC 700099 / DSM 44233 / CIP 104796 / JCM 9543 / NBRC 105858 / Y-104)</name>
    <name type="common">Microsphaera multipartita</name>
    <dbReference type="NCBI Taxonomy" id="479431"/>
    <lineage>
        <taxon>Bacteria</taxon>
        <taxon>Bacillati</taxon>
        <taxon>Actinomycetota</taxon>
        <taxon>Actinomycetes</taxon>
        <taxon>Nakamurellales</taxon>
        <taxon>Nakamurellaceae</taxon>
        <taxon>Nakamurella</taxon>
    </lineage>
</organism>
<dbReference type="GO" id="GO:0005840">
    <property type="term" value="C:ribosome"/>
    <property type="evidence" value="ECO:0007669"/>
    <property type="project" value="InterPro"/>
</dbReference>
<dbReference type="KEGG" id="nml:Namu_3134"/>
<feature type="domain" description="Ribosome maturation factor RimM PRC barrel" evidence="7">
    <location>
        <begin position="98"/>
        <end position="165"/>
    </location>
</feature>
<dbReference type="eggNOG" id="COG0806">
    <property type="taxonomic scope" value="Bacteria"/>
</dbReference>
<dbReference type="FunCoup" id="C8XBW3">
    <property type="interactions" value="116"/>
</dbReference>
<dbReference type="PANTHER" id="PTHR33692:SF1">
    <property type="entry name" value="RIBOSOME MATURATION FACTOR RIMM"/>
    <property type="match status" value="1"/>
</dbReference>